<evidence type="ECO:0000256" key="1">
    <source>
        <dbReference type="ARBA" id="ARBA00008110"/>
    </source>
</evidence>
<feature type="domain" description="Mop" evidence="7">
    <location>
        <begin position="123"/>
        <end position="189"/>
    </location>
</feature>
<keyword evidence="4" id="KW-0677">Repeat</keyword>
<dbReference type="PIRSF" id="PIRSF005763">
    <property type="entry name" value="Txn_reg_ModE"/>
    <property type="match status" value="1"/>
</dbReference>
<dbReference type="EMBL" id="QFPW01000002">
    <property type="protein sequence ID" value="PZQ51257.1"/>
    <property type="molecule type" value="Genomic_DNA"/>
</dbReference>
<evidence type="ECO:0000313" key="9">
    <source>
        <dbReference type="Proteomes" id="UP000249185"/>
    </source>
</evidence>
<name>A0A2W5Q1W9_RHOSU</name>
<accession>A0A2W5Q1W9</accession>
<evidence type="ECO:0000259" key="7">
    <source>
        <dbReference type="PROSITE" id="PS51866"/>
    </source>
</evidence>
<dbReference type="PROSITE" id="PS51866">
    <property type="entry name" value="MOP"/>
    <property type="match status" value="1"/>
</dbReference>
<dbReference type="GO" id="GO:0030151">
    <property type="term" value="F:molybdenum ion binding"/>
    <property type="evidence" value="ECO:0007669"/>
    <property type="project" value="UniProtKB-UniRule"/>
</dbReference>
<proteinExistence type="inferred from homology"/>
<sequence>MSIQAEISLTGAQGATLGAQRVALLEAIGREGSISGAARAIGVSYRAAWDAIRAMNNLVGHPLVAGEIGGKGGGGASLTPEGIALVESFRRLQAEMARAFKDIAPALAGVDPAARLMFGGFLRTSARNALRGVVASIVAGPVNAELRLEIAPERVLVTQLTSTSVRDLGLFPGRPAIALIKAPLIRLAGAQEPAARPNRIEGVVARVDRDDEATETLLDIGAGKTLCVIRPAAEPAPEPGARAVALVDPAHIILAVE</sequence>
<keyword evidence="2 5" id="KW-0813">Transport</keyword>
<dbReference type="InterPro" id="IPR008995">
    <property type="entry name" value="Mo/tungstate-bd_C_term_dom"/>
</dbReference>
<dbReference type="GO" id="GO:0003700">
    <property type="term" value="F:DNA-binding transcription factor activity"/>
    <property type="evidence" value="ECO:0007669"/>
    <property type="project" value="InterPro"/>
</dbReference>
<reference evidence="8 9" key="1">
    <citation type="submission" date="2017-08" db="EMBL/GenBank/DDBJ databases">
        <title>Infants hospitalized years apart are colonized by the same room-sourced microbial strains.</title>
        <authorList>
            <person name="Brooks B."/>
            <person name="Olm M.R."/>
            <person name="Firek B.A."/>
            <person name="Baker R."/>
            <person name="Thomas B.C."/>
            <person name="Morowitz M.J."/>
            <person name="Banfield J.F."/>
        </authorList>
    </citation>
    <scope>NUCLEOTIDE SEQUENCE [LARGE SCALE GENOMIC DNA]</scope>
    <source>
        <strain evidence="8">S2_005_002_R2_34</strain>
    </source>
</reference>
<protein>
    <submittedName>
        <fullName evidence="8">Molybdenum-dependent transcriptional regulator</fullName>
    </submittedName>
</protein>
<dbReference type="InterPro" id="IPR036390">
    <property type="entry name" value="WH_DNA-bd_sf"/>
</dbReference>
<gene>
    <name evidence="8" type="ORF">DI556_03545</name>
</gene>
<dbReference type="InterPro" id="IPR000847">
    <property type="entry name" value="LysR_HTH_N"/>
</dbReference>
<dbReference type="InterPro" id="IPR051815">
    <property type="entry name" value="Molybdate_resp_trans_reg"/>
</dbReference>
<dbReference type="PANTHER" id="PTHR30432">
    <property type="entry name" value="TRANSCRIPTIONAL REGULATOR MODE"/>
    <property type="match status" value="1"/>
</dbReference>
<dbReference type="SUPFAM" id="SSF46785">
    <property type="entry name" value="Winged helix' DNA-binding domain"/>
    <property type="match status" value="1"/>
</dbReference>
<comment type="similarity">
    <text evidence="1 5">Belongs to the ModE family.</text>
</comment>
<organism evidence="8 9">
    <name type="scientific">Rhodovulum sulfidophilum</name>
    <name type="common">Rhodobacter sulfidophilus</name>
    <dbReference type="NCBI Taxonomy" id="35806"/>
    <lineage>
        <taxon>Bacteria</taxon>
        <taxon>Pseudomonadati</taxon>
        <taxon>Pseudomonadota</taxon>
        <taxon>Alphaproteobacteria</taxon>
        <taxon>Rhodobacterales</taxon>
        <taxon>Paracoccaceae</taxon>
        <taxon>Rhodovulum</taxon>
    </lineage>
</organism>
<dbReference type="NCBIfam" id="TIGR00637">
    <property type="entry name" value="ModE_repress"/>
    <property type="match status" value="1"/>
</dbReference>
<evidence type="ECO:0000256" key="2">
    <source>
        <dbReference type="ARBA" id="ARBA00022448"/>
    </source>
</evidence>
<dbReference type="InterPro" id="IPR036388">
    <property type="entry name" value="WH-like_DNA-bd_sf"/>
</dbReference>
<dbReference type="Pfam" id="PF03459">
    <property type="entry name" value="TOBE"/>
    <property type="match status" value="1"/>
</dbReference>
<dbReference type="Pfam" id="PF00126">
    <property type="entry name" value="HTH_1"/>
    <property type="match status" value="1"/>
</dbReference>
<dbReference type="InterPro" id="IPR003725">
    <property type="entry name" value="ModE-bd_N"/>
</dbReference>
<evidence type="ECO:0000256" key="5">
    <source>
        <dbReference type="PIRNR" id="PIRNR005763"/>
    </source>
</evidence>
<dbReference type="SUPFAM" id="SSF50331">
    <property type="entry name" value="MOP-like"/>
    <property type="match status" value="2"/>
</dbReference>
<evidence type="ECO:0000313" key="8">
    <source>
        <dbReference type="EMBL" id="PZQ51257.1"/>
    </source>
</evidence>
<dbReference type="PANTHER" id="PTHR30432:SF1">
    <property type="entry name" value="DNA-BINDING TRANSCRIPTIONAL DUAL REGULATOR MODE"/>
    <property type="match status" value="1"/>
</dbReference>
<evidence type="ECO:0000256" key="3">
    <source>
        <dbReference type="ARBA" id="ARBA00022505"/>
    </source>
</evidence>
<evidence type="ECO:0000256" key="6">
    <source>
        <dbReference type="PIRSR" id="PIRSR005763-1"/>
    </source>
</evidence>
<feature type="region of interest" description="Required for dimer formation and molybdate binding" evidence="6">
    <location>
        <begin position="124"/>
        <end position="132"/>
    </location>
</feature>
<keyword evidence="3 5" id="KW-0500">Molybdenum</keyword>
<dbReference type="InterPro" id="IPR016462">
    <property type="entry name" value="ModE"/>
</dbReference>
<dbReference type="Proteomes" id="UP000249185">
    <property type="component" value="Unassembled WGS sequence"/>
</dbReference>
<dbReference type="InterPro" id="IPR004606">
    <property type="entry name" value="Mop_domain"/>
</dbReference>
<dbReference type="Gene3D" id="2.40.50.100">
    <property type="match status" value="2"/>
</dbReference>
<dbReference type="GO" id="GO:0015689">
    <property type="term" value="P:molybdate ion transport"/>
    <property type="evidence" value="ECO:0007669"/>
    <property type="project" value="UniProtKB-UniRule"/>
</dbReference>
<comment type="caution">
    <text evidence="8">The sequence shown here is derived from an EMBL/GenBank/DDBJ whole genome shotgun (WGS) entry which is preliminary data.</text>
</comment>
<dbReference type="AlphaFoldDB" id="A0A2W5Q1W9"/>
<dbReference type="InterPro" id="IPR005116">
    <property type="entry name" value="Transp-assoc_OB_typ1"/>
</dbReference>
<dbReference type="Gene3D" id="1.10.10.10">
    <property type="entry name" value="Winged helix-like DNA-binding domain superfamily/Winged helix DNA-binding domain"/>
    <property type="match status" value="1"/>
</dbReference>
<evidence type="ECO:0000256" key="4">
    <source>
        <dbReference type="ARBA" id="ARBA00022737"/>
    </source>
</evidence>